<dbReference type="PATRIC" id="fig|1423.169.peg.1899"/>
<name>A0A0D1LAT1_BACIU</name>
<sequence length="85" mass="9392">MNTNHFLKADVPIAKRKIESAEELAIMLSEALRDGDYEEAISLAGSIKVLTEDISRLANKGQLYETALKMQQRGINLTVVSRCIG</sequence>
<evidence type="ECO:0000313" key="3">
    <source>
        <dbReference type="Proteomes" id="UP000032247"/>
    </source>
</evidence>
<proteinExistence type="predicted"/>
<dbReference type="InterPro" id="IPR020278">
    <property type="entry name" value="YqaH-like"/>
</dbReference>
<dbReference type="RefSeq" id="WP_032722183.1">
    <property type="nucleotide sequence ID" value="NZ_CP026034.1"/>
</dbReference>
<protein>
    <submittedName>
        <fullName evidence="2">YqaH family protein</fullName>
    </submittedName>
</protein>
<dbReference type="Pfam" id="PF17448">
    <property type="entry name" value="YqaH"/>
    <property type="match status" value="1"/>
</dbReference>
<accession>A0A0D1LAT1</accession>
<reference evidence="2" key="2">
    <citation type="submission" date="2023-05" db="EMBL/GenBank/DDBJ databases">
        <title>Complete genome sequence of Bacillus subtilis SRCM117797 isolated from Soybean paste.</title>
        <authorList>
            <person name="Abraha H.B."/>
            <person name="Kim K.-P."/>
            <person name="Ryu M.-S."/>
            <person name="Jeong D.-Y."/>
        </authorList>
    </citation>
    <scope>NUCLEOTIDE SEQUENCE</scope>
    <source>
        <strain evidence="2">SRCM117797</strain>
    </source>
</reference>
<evidence type="ECO:0000313" key="1">
    <source>
        <dbReference type="EMBL" id="KIU12931.1"/>
    </source>
</evidence>
<reference evidence="1 3" key="1">
    <citation type="submission" date="2014-12" db="EMBL/GenBank/DDBJ databases">
        <title>Comparative genome analysis of Bacillus coagulans HM-08, Clostridium butyricum HM-68, Bacillus subtilis HM-66 and Bacillus licheniformis BL-09.</title>
        <authorList>
            <person name="Zhang H."/>
        </authorList>
    </citation>
    <scope>NUCLEOTIDE SEQUENCE [LARGE SCALE GENOMIC DNA]</scope>
    <source>
        <strain evidence="1 3">HM-66</strain>
    </source>
</reference>
<dbReference type="Proteomes" id="UP001229422">
    <property type="component" value="Chromosome"/>
</dbReference>
<organism evidence="1 3">
    <name type="scientific">Bacillus subtilis</name>
    <dbReference type="NCBI Taxonomy" id="1423"/>
    <lineage>
        <taxon>Bacteria</taxon>
        <taxon>Bacillati</taxon>
        <taxon>Bacillota</taxon>
        <taxon>Bacilli</taxon>
        <taxon>Bacillales</taxon>
        <taxon>Bacillaceae</taxon>
        <taxon>Bacillus</taxon>
    </lineage>
</organism>
<dbReference type="EMBL" id="CP125292">
    <property type="protein sequence ID" value="WHM22206.1"/>
    <property type="molecule type" value="Genomic_DNA"/>
</dbReference>
<dbReference type="AlphaFoldDB" id="A0A0D1LAT1"/>
<evidence type="ECO:0000313" key="2">
    <source>
        <dbReference type="EMBL" id="WHM22206.1"/>
    </source>
</evidence>
<dbReference type="Proteomes" id="UP000032247">
    <property type="component" value="Unassembled WGS sequence"/>
</dbReference>
<gene>
    <name evidence="2" type="primary">sknH</name>
    <name evidence="2" type="ORF">QL281_03650</name>
    <name evidence="1" type="ORF">SC09_Contig17orf00051</name>
</gene>
<dbReference type="EMBL" id="JXBC01000001">
    <property type="protein sequence ID" value="KIU12931.1"/>
    <property type="molecule type" value="Genomic_DNA"/>
</dbReference>